<name>A0A1S7LN68_MAGMO</name>
<feature type="compositionally biased region" description="Basic residues" evidence="1">
    <location>
        <begin position="12"/>
        <end position="21"/>
    </location>
</feature>
<evidence type="ECO:0000256" key="1">
    <source>
        <dbReference type="SAM" id="MobiDB-lite"/>
    </source>
</evidence>
<dbReference type="AlphaFoldDB" id="A0A1S7LN68"/>
<sequence length="57" mass="6160">MMNKLNHGASLAKKKRHKKGRYPTQPPQSKQAPIVTHGGLLIISVSLPFKDGAALQA</sequence>
<organism evidence="2">
    <name type="scientific">Magnetococcus massalia (strain MO-1)</name>
    <dbReference type="NCBI Taxonomy" id="451514"/>
    <lineage>
        <taxon>Bacteria</taxon>
        <taxon>Pseudomonadati</taxon>
        <taxon>Pseudomonadota</taxon>
        <taxon>Magnetococcia</taxon>
        <taxon>Magnetococcales</taxon>
        <taxon>Magnetococcaceae</taxon>
        <taxon>Magnetococcus</taxon>
    </lineage>
</organism>
<feature type="region of interest" description="Disordered" evidence="1">
    <location>
        <begin position="1"/>
        <end position="33"/>
    </location>
</feature>
<evidence type="ECO:0000313" key="2">
    <source>
        <dbReference type="EMBL" id="CRH07584.1"/>
    </source>
</evidence>
<accession>A0A1S7LN68</accession>
<proteinExistence type="predicted"/>
<dbReference type="EMBL" id="LO017727">
    <property type="protein sequence ID" value="CRH07584.1"/>
    <property type="molecule type" value="Genomic_DNA"/>
</dbReference>
<protein>
    <submittedName>
        <fullName evidence="2">Uncharacterized protein</fullName>
    </submittedName>
</protein>
<reference evidence="2" key="1">
    <citation type="submission" date="2015-04" db="EMBL/GenBank/DDBJ databases">
        <authorList>
            <person name="Syromyatnikov M.Y."/>
            <person name="Popov V.N."/>
        </authorList>
    </citation>
    <scope>NUCLEOTIDE SEQUENCE</scope>
    <source>
        <strain evidence="2">MO-1</strain>
    </source>
</reference>
<gene>
    <name evidence="2" type="ORF">MAGMO_3448</name>
</gene>